<feature type="compositionally biased region" description="Low complexity" evidence="1">
    <location>
        <begin position="303"/>
        <end position="333"/>
    </location>
</feature>
<feature type="compositionally biased region" description="Low complexity" evidence="1">
    <location>
        <begin position="221"/>
        <end position="230"/>
    </location>
</feature>
<feature type="compositionally biased region" description="Low complexity" evidence="1">
    <location>
        <begin position="285"/>
        <end position="295"/>
    </location>
</feature>
<evidence type="ECO:0000313" key="3">
    <source>
        <dbReference type="EMBL" id="KAG0249042.1"/>
    </source>
</evidence>
<feature type="domain" description="C2" evidence="2">
    <location>
        <begin position="13"/>
        <end position="96"/>
    </location>
</feature>
<dbReference type="InterPro" id="IPR052981">
    <property type="entry name" value="Ingression_C2_domain"/>
</dbReference>
<feature type="compositionally biased region" description="Polar residues" evidence="1">
    <location>
        <begin position="244"/>
        <end position="253"/>
    </location>
</feature>
<sequence>MTTPKIGVLVAIPIKGRKLMNRSGGKQSPYVQLTLGEQKKRTRASLIASVRLDVFQGQLDMHVTVYDEGKKNELIGDGALLLHEVIDKGELDVWFPIKYNGSMAGDIYFELTFYAAVRRLKKTKVVVVGVKGIAPPPDAGATPPPPAQTPIHTPIRHTQPGFQGGPGMHPMPHTPPTSNYGSPGINNPHVGASPTPFAGNMYQQPAGFSPSPRPFPPQMPHQPFQPQQPSQPGPYGGGPSGPGYNQQFGNNSPFRPPGGVGPNAFPNNTSPQFGSPAPPGPYPNQMPQMPQMPQPFNNTGHPGNNNFPQGNNNFPQGNNSFPQGNNNNSNNNNAPMFPVPQHQGQSGQHMNMAPNFPQGPGGGGPPNTYPNNNAPNSYPNQGPNNNYPPNGQPHSFPNNNFNNNNNNNNNFNNNAHQNSPNNNNLSSGTGPGVAPVTPLMQYNYSLESFP</sequence>
<gene>
    <name evidence="3" type="ORF">BG011_009633</name>
</gene>
<accession>A0A9P6PMJ4</accession>
<comment type="caution">
    <text evidence="3">The sequence shown here is derived from an EMBL/GenBank/DDBJ whole genome shotgun (WGS) entry which is preliminary data.</text>
</comment>
<dbReference type="Gene3D" id="2.60.40.150">
    <property type="entry name" value="C2 domain"/>
    <property type="match status" value="1"/>
</dbReference>
<evidence type="ECO:0000259" key="2">
    <source>
        <dbReference type="Pfam" id="PF00168"/>
    </source>
</evidence>
<dbReference type="AlphaFoldDB" id="A0A9P6PMJ4"/>
<feature type="compositionally biased region" description="Pro residues" evidence="1">
    <location>
        <begin position="211"/>
        <end position="220"/>
    </location>
</feature>
<dbReference type="InterPro" id="IPR035892">
    <property type="entry name" value="C2_domain_sf"/>
</dbReference>
<dbReference type="PANTHER" id="PTHR47052:SF3">
    <property type="entry name" value="INGRESSION PROTEIN 1"/>
    <property type="match status" value="1"/>
</dbReference>
<name>A0A9P6PMJ4_9FUNG</name>
<dbReference type="OrthoDB" id="270970at2759"/>
<evidence type="ECO:0000313" key="4">
    <source>
        <dbReference type="Proteomes" id="UP000726737"/>
    </source>
</evidence>
<protein>
    <recommendedName>
        <fullName evidence="2">C2 domain-containing protein</fullName>
    </recommendedName>
</protein>
<dbReference type="Proteomes" id="UP000726737">
    <property type="component" value="Unassembled WGS sequence"/>
</dbReference>
<dbReference type="PANTHER" id="PTHR47052">
    <property type="entry name" value="CONSERVED SERINE PROLINE-RICH PROTEIN (AFU_ORTHOLOGUE AFUA_2G01790)"/>
    <property type="match status" value="1"/>
</dbReference>
<dbReference type="EMBL" id="JAAAJA010000878">
    <property type="protein sequence ID" value="KAG0249042.1"/>
    <property type="molecule type" value="Genomic_DNA"/>
</dbReference>
<dbReference type="SUPFAM" id="SSF49562">
    <property type="entry name" value="C2 domain (Calcium/lipid-binding domain, CaLB)"/>
    <property type="match status" value="1"/>
</dbReference>
<proteinExistence type="predicted"/>
<feature type="compositionally biased region" description="Low complexity" evidence="1">
    <location>
        <begin position="369"/>
        <end position="424"/>
    </location>
</feature>
<dbReference type="InterPro" id="IPR000008">
    <property type="entry name" value="C2_dom"/>
</dbReference>
<reference evidence="3" key="1">
    <citation type="journal article" date="2020" name="Fungal Divers.">
        <title>Resolving the Mortierellaceae phylogeny through synthesis of multi-gene phylogenetics and phylogenomics.</title>
        <authorList>
            <person name="Vandepol N."/>
            <person name="Liber J."/>
            <person name="Desiro A."/>
            <person name="Na H."/>
            <person name="Kennedy M."/>
            <person name="Barry K."/>
            <person name="Grigoriev I.V."/>
            <person name="Miller A.N."/>
            <person name="O'Donnell K."/>
            <person name="Stajich J.E."/>
            <person name="Bonito G."/>
        </authorList>
    </citation>
    <scope>NUCLEOTIDE SEQUENCE</scope>
    <source>
        <strain evidence="3">KOD948</strain>
    </source>
</reference>
<organism evidence="3 4">
    <name type="scientific">Mortierella polycephala</name>
    <dbReference type="NCBI Taxonomy" id="41804"/>
    <lineage>
        <taxon>Eukaryota</taxon>
        <taxon>Fungi</taxon>
        <taxon>Fungi incertae sedis</taxon>
        <taxon>Mucoromycota</taxon>
        <taxon>Mortierellomycotina</taxon>
        <taxon>Mortierellomycetes</taxon>
        <taxon>Mortierellales</taxon>
        <taxon>Mortierellaceae</taxon>
        <taxon>Mortierella</taxon>
    </lineage>
</organism>
<dbReference type="Pfam" id="PF00168">
    <property type="entry name" value="C2"/>
    <property type="match status" value="1"/>
</dbReference>
<feature type="region of interest" description="Disordered" evidence="1">
    <location>
        <begin position="134"/>
        <end position="432"/>
    </location>
</feature>
<feature type="compositionally biased region" description="Pro residues" evidence="1">
    <location>
        <begin position="134"/>
        <end position="148"/>
    </location>
</feature>
<keyword evidence="4" id="KW-1185">Reference proteome</keyword>
<evidence type="ECO:0000256" key="1">
    <source>
        <dbReference type="SAM" id="MobiDB-lite"/>
    </source>
</evidence>